<name>A0A4S5B6L0_9ACTN</name>
<evidence type="ECO:0000313" key="3">
    <source>
        <dbReference type="Proteomes" id="UP000305282"/>
    </source>
</evidence>
<dbReference type="Proteomes" id="UP000305282">
    <property type="component" value="Unassembled WGS sequence"/>
</dbReference>
<feature type="non-terminal residue" evidence="2">
    <location>
        <position position="1"/>
    </location>
</feature>
<sequence length="112" mass="11627">PDVLAALVRAVGSPAGAATAALVPYFGAAVGGESTAVDGLGLDLSRALLAGIDYDWRRPFAPGERVHVRVTVEDVFRKGANQFGLLAAEFTDAAGDLVQRQTVTFIERGSGK</sequence>
<evidence type="ECO:0000313" key="2">
    <source>
        <dbReference type="EMBL" id="THJ25641.1"/>
    </source>
</evidence>
<dbReference type="Pfam" id="PF13452">
    <property type="entry name" value="FAS1_DH_region"/>
    <property type="match status" value="1"/>
</dbReference>
<feature type="domain" description="FAS1-like dehydratase" evidence="1">
    <location>
        <begin position="26"/>
        <end position="99"/>
    </location>
</feature>
<organism evidence="2 3">
    <name type="scientific">Candidatus Frankia alpina</name>
    <dbReference type="NCBI Taxonomy" id="2699483"/>
    <lineage>
        <taxon>Bacteria</taxon>
        <taxon>Bacillati</taxon>
        <taxon>Actinomycetota</taxon>
        <taxon>Actinomycetes</taxon>
        <taxon>Frankiales</taxon>
        <taxon>Frankiaceae</taxon>
        <taxon>Frankia</taxon>
    </lineage>
</organism>
<protein>
    <recommendedName>
        <fullName evidence="1">FAS1-like dehydratase domain-containing protein</fullName>
    </recommendedName>
</protein>
<dbReference type="InterPro" id="IPR029069">
    <property type="entry name" value="HotDog_dom_sf"/>
</dbReference>
<evidence type="ECO:0000259" key="1">
    <source>
        <dbReference type="Pfam" id="PF13452"/>
    </source>
</evidence>
<dbReference type="RefSeq" id="WP_136449737.1">
    <property type="nucleotide sequence ID" value="NZ_SSXH01001094.1"/>
</dbReference>
<reference evidence="2 3" key="1">
    <citation type="submission" date="2019-04" db="EMBL/GenBank/DDBJ databases">
        <title>Draft genome sequences for three unisolated Alnus-infective Frankia Sp+ strains, AgTrS, AiOr and AvVan, the first sequenced Frankia strains able to sporulate in-planta.</title>
        <authorList>
            <person name="Bethencourt L."/>
            <person name="Vautrin F."/>
            <person name="Taib N."/>
            <person name="Dubost A."/>
            <person name="Castro-Garcia L."/>
            <person name="Imbaud O."/>
            <person name="Abrouk D."/>
            <person name="Fournier P."/>
            <person name="Briolay J."/>
            <person name="Nguyen A."/>
            <person name="Normand P."/>
            <person name="Fernandez M.P."/>
            <person name="Brochier-Armanet C."/>
            <person name="Herrera-Belaroussi A."/>
        </authorList>
    </citation>
    <scope>NUCLEOTIDE SEQUENCE [LARGE SCALE GENOMIC DNA]</scope>
    <source>
        <strain evidence="2 3">AvVan</strain>
    </source>
</reference>
<dbReference type="EMBL" id="SSXH01001094">
    <property type="protein sequence ID" value="THJ25641.1"/>
    <property type="molecule type" value="Genomic_DNA"/>
</dbReference>
<gene>
    <name evidence="2" type="ORF">E7Y31_23335</name>
</gene>
<comment type="caution">
    <text evidence="2">The sequence shown here is derived from an EMBL/GenBank/DDBJ whole genome shotgun (WGS) entry which is preliminary data.</text>
</comment>
<dbReference type="Gene3D" id="3.10.129.10">
    <property type="entry name" value="Hotdog Thioesterase"/>
    <property type="match status" value="1"/>
</dbReference>
<keyword evidence="3" id="KW-1185">Reference proteome</keyword>
<dbReference type="SUPFAM" id="SSF54637">
    <property type="entry name" value="Thioesterase/thiol ester dehydrase-isomerase"/>
    <property type="match status" value="1"/>
</dbReference>
<dbReference type="InterPro" id="IPR039569">
    <property type="entry name" value="FAS1-like_DH_region"/>
</dbReference>
<dbReference type="OrthoDB" id="3214202at2"/>
<dbReference type="AlphaFoldDB" id="A0A4S5B6L0"/>
<accession>A0A4S5B6L0</accession>
<proteinExistence type="predicted"/>